<dbReference type="AlphaFoldDB" id="A0A0F9YPN0"/>
<name>A0A0F9YPN0_9MICR</name>
<reference evidence="1 2" key="1">
    <citation type="journal article" date="2015" name="Environ. Microbiol.">
        <title>Genome analyses suggest the presence of polyploidy and recent human-driven expansions in eight global populations of the honeybee pathogen Nosema ceranae.</title>
        <authorList>
            <person name="Pelin A."/>
            <person name="Selman M."/>
            <person name="Aris-Brosou S."/>
            <person name="Farinelli L."/>
            <person name="Corradi N."/>
        </authorList>
    </citation>
    <scope>NUCLEOTIDE SEQUENCE [LARGE SCALE GENOMIC DNA]</scope>
    <source>
        <strain evidence="1 2">PA08 1199</strain>
    </source>
</reference>
<evidence type="ECO:0000313" key="2">
    <source>
        <dbReference type="Proteomes" id="UP000034350"/>
    </source>
</evidence>
<comment type="caution">
    <text evidence="1">The sequence shown here is derived from an EMBL/GenBank/DDBJ whole genome shotgun (WGS) entry which is preliminary data.</text>
</comment>
<gene>
    <name evidence="1" type="ORF">AAJ76_5700011426</name>
</gene>
<dbReference type="VEuPathDB" id="MicrosporidiaDB:AAJ76_5700011426"/>
<dbReference type="RefSeq" id="XP_024330339.1">
    <property type="nucleotide sequence ID" value="XM_024476008.1"/>
</dbReference>
<dbReference type="EMBL" id="JPQZ01000057">
    <property type="protein sequence ID" value="KKO74597.1"/>
    <property type="molecule type" value="Genomic_DNA"/>
</dbReference>
<accession>A0A0F9YPN0</accession>
<sequence>MFFCILLIGATNVSDSHINYFNNQFHSNLYNFVNTEEFKKQNTVHKNSLCNEKIQRESYLEDVRNQKINKFCINSDPTYKQYYQHTHETNRMFLIPNKDDKELFQNTESTDFFDRDDLMDASTNTVFKNVFTNTTQHLNDILSATDFLHTKITERNSSMINNEYFSAQVKTCLNTNFPKQIESITDVQENKFLIEHQIFDYTDNYTKPNNQNIEDIVIETDLYKEIDRYIHWEPSEYDDKKKLYQKVDFEHGNNNLVDSSFIHCAINKNANVSTKEVGEYSNINFKKSLHHCDLIANYTKEQKIKNTCFVLDCKTTKIFSSDNSYIVFASTINIYKKDLRAFKDKFFENVRKQSNGKHIQCNLTKNSKYVFIRQRITTNSKWFFTFRNSTVKFLIDNVKMLHLSANTKTLIFDYFEFLRKFAQFIANFKNYIHLQKYNYCDIISNITFIEAIKSKMIVKYNFEKIKILLQQIVEKDINPKFFNSKVEKKLMHILCNIQSFGEKFKIHCENITELKEFFDLNKF</sequence>
<organism evidence="1 2">
    <name type="scientific">Vairimorpha ceranae</name>
    <dbReference type="NCBI Taxonomy" id="40302"/>
    <lineage>
        <taxon>Eukaryota</taxon>
        <taxon>Fungi</taxon>
        <taxon>Fungi incertae sedis</taxon>
        <taxon>Microsporidia</taxon>
        <taxon>Nosematidae</taxon>
        <taxon>Vairimorpha</taxon>
    </lineage>
</organism>
<proteinExistence type="predicted"/>
<protein>
    <submittedName>
        <fullName evidence="1">Uncharacterized protein</fullName>
    </submittedName>
</protein>
<evidence type="ECO:0000313" key="1">
    <source>
        <dbReference type="EMBL" id="KKO74597.1"/>
    </source>
</evidence>
<dbReference type="VEuPathDB" id="MicrosporidiaDB:NCER_102146"/>
<keyword evidence="2" id="KW-1185">Reference proteome</keyword>
<dbReference type="Proteomes" id="UP000034350">
    <property type="component" value="Unassembled WGS sequence"/>
</dbReference>
<dbReference type="GeneID" id="36320956"/>